<proteinExistence type="predicted"/>
<reference evidence="1" key="2">
    <citation type="submission" date="2023-05" db="EMBL/GenBank/DDBJ databases">
        <authorList>
            <person name="Fouks B."/>
        </authorList>
    </citation>
    <scope>NUCLEOTIDE SEQUENCE</scope>
    <source>
        <strain evidence="1">Stay&amp;Tobe</strain>
        <tissue evidence="1">Testes</tissue>
    </source>
</reference>
<dbReference type="AlphaFoldDB" id="A0AAD8E7E1"/>
<sequence>PCCLWDGNPILTDAGNSANWFIEGTGTHITISPYTLDNLVYTFCYFLYVLPLNRIVAFLSQYTFISSLFLEHFCLTWRCMDTDYGVWEMYNILLIFLLTKVKH</sequence>
<evidence type="ECO:0000313" key="1">
    <source>
        <dbReference type="EMBL" id="KAJ9580000.1"/>
    </source>
</evidence>
<reference evidence="1" key="1">
    <citation type="journal article" date="2023" name="IScience">
        <title>Live-bearing cockroach genome reveals convergent evolutionary mechanisms linked to viviparity in insects and beyond.</title>
        <authorList>
            <person name="Fouks B."/>
            <person name="Harrison M.C."/>
            <person name="Mikhailova A.A."/>
            <person name="Marchal E."/>
            <person name="English S."/>
            <person name="Carruthers M."/>
            <person name="Jennings E.C."/>
            <person name="Chiamaka E.L."/>
            <person name="Frigard R.A."/>
            <person name="Pippel M."/>
            <person name="Attardo G.M."/>
            <person name="Benoit J.B."/>
            <person name="Bornberg-Bauer E."/>
            <person name="Tobe S.S."/>
        </authorList>
    </citation>
    <scope>NUCLEOTIDE SEQUENCE</scope>
    <source>
        <strain evidence="1">Stay&amp;Tobe</strain>
    </source>
</reference>
<dbReference type="Proteomes" id="UP001233999">
    <property type="component" value="Unassembled WGS sequence"/>
</dbReference>
<feature type="non-terminal residue" evidence="1">
    <location>
        <position position="103"/>
    </location>
</feature>
<evidence type="ECO:0000313" key="2">
    <source>
        <dbReference type="Proteomes" id="UP001233999"/>
    </source>
</evidence>
<gene>
    <name evidence="1" type="ORF">L9F63_004383</name>
</gene>
<feature type="non-terminal residue" evidence="1">
    <location>
        <position position="1"/>
    </location>
</feature>
<name>A0AAD8E7E1_DIPPU</name>
<accession>A0AAD8E7E1</accession>
<comment type="caution">
    <text evidence="1">The sequence shown here is derived from an EMBL/GenBank/DDBJ whole genome shotgun (WGS) entry which is preliminary data.</text>
</comment>
<keyword evidence="2" id="KW-1185">Reference proteome</keyword>
<dbReference type="EMBL" id="JASPKZ010008365">
    <property type="protein sequence ID" value="KAJ9580000.1"/>
    <property type="molecule type" value="Genomic_DNA"/>
</dbReference>
<organism evidence="1 2">
    <name type="scientific">Diploptera punctata</name>
    <name type="common">Pacific beetle cockroach</name>
    <dbReference type="NCBI Taxonomy" id="6984"/>
    <lineage>
        <taxon>Eukaryota</taxon>
        <taxon>Metazoa</taxon>
        <taxon>Ecdysozoa</taxon>
        <taxon>Arthropoda</taxon>
        <taxon>Hexapoda</taxon>
        <taxon>Insecta</taxon>
        <taxon>Pterygota</taxon>
        <taxon>Neoptera</taxon>
        <taxon>Polyneoptera</taxon>
        <taxon>Dictyoptera</taxon>
        <taxon>Blattodea</taxon>
        <taxon>Blaberoidea</taxon>
        <taxon>Blaberidae</taxon>
        <taxon>Diplopterinae</taxon>
        <taxon>Diploptera</taxon>
    </lineage>
</organism>
<protein>
    <submittedName>
        <fullName evidence="1">Uncharacterized protein</fullName>
    </submittedName>
</protein>